<comment type="function">
    <text evidence="7">May play the central regulatory role in sporulation. It may be an element of the effector pathway responsible for the activation of sporulation genes in response to nutritional stress. Spo0A may act in concert with spo0H (a sigma factor) to control the expression of some genes that are critical to the sporulation process.</text>
</comment>
<dbReference type="RefSeq" id="WP_132084195.1">
    <property type="nucleotide sequence ID" value="NZ_SLUK01000003.1"/>
</dbReference>
<dbReference type="GO" id="GO:0032993">
    <property type="term" value="C:protein-DNA complex"/>
    <property type="evidence" value="ECO:0007669"/>
    <property type="project" value="TreeGrafter"/>
</dbReference>
<dbReference type="Pfam" id="PF00072">
    <property type="entry name" value="Response_reg"/>
    <property type="match status" value="1"/>
</dbReference>
<dbReference type="PANTHER" id="PTHR48111:SF1">
    <property type="entry name" value="TWO-COMPONENT RESPONSE REGULATOR ORR33"/>
    <property type="match status" value="1"/>
</dbReference>
<dbReference type="GO" id="GO:0006355">
    <property type="term" value="P:regulation of DNA-templated transcription"/>
    <property type="evidence" value="ECO:0007669"/>
    <property type="project" value="InterPro"/>
</dbReference>
<dbReference type="InterPro" id="IPR036388">
    <property type="entry name" value="WH-like_DNA-bd_sf"/>
</dbReference>
<keyword evidence="3" id="KW-0902">Two-component regulatory system</keyword>
<feature type="domain" description="OmpR/PhoB-type" evidence="11">
    <location>
        <begin position="125"/>
        <end position="223"/>
    </location>
</feature>
<reference evidence="12 13" key="1">
    <citation type="submission" date="2019-03" db="EMBL/GenBank/DDBJ databases">
        <title>Genomic Encyclopedia of Type Strains, Phase IV (KMG-IV): sequencing the most valuable type-strain genomes for metagenomic binning, comparative biology and taxonomic classification.</title>
        <authorList>
            <person name="Goeker M."/>
        </authorList>
    </citation>
    <scope>NUCLEOTIDE SEQUENCE [LARGE SCALE GENOMIC DNA]</scope>
    <source>
        <strain evidence="12 13">DSM 100433</strain>
    </source>
</reference>
<gene>
    <name evidence="12" type="ORF">EDD78_103108</name>
</gene>
<evidence type="ECO:0000259" key="11">
    <source>
        <dbReference type="PROSITE" id="PS51755"/>
    </source>
</evidence>
<evidence type="ECO:0000256" key="4">
    <source>
        <dbReference type="ARBA" id="ARBA00023015"/>
    </source>
</evidence>
<dbReference type="GO" id="GO:0005829">
    <property type="term" value="C:cytosol"/>
    <property type="evidence" value="ECO:0007669"/>
    <property type="project" value="TreeGrafter"/>
</dbReference>
<dbReference type="AlphaFoldDB" id="A0A9X8UK20"/>
<dbReference type="FunFam" id="3.40.50.2300:FF:000001">
    <property type="entry name" value="DNA-binding response regulator PhoB"/>
    <property type="match status" value="1"/>
</dbReference>
<evidence type="ECO:0000256" key="3">
    <source>
        <dbReference type="ARBA" id="ARBA00023012"/>
    </source>
</evidence>
<protein>
    <recommendedName>
        <fullName evidence="1">Stage 0 sporulation protein A homolog</fullName>
    </recommendedName>
</protein>
<accession>A0A9X8UK20</accession>
<organism evidence="12 13">
    <name type="scientific">Harryflintia acetispora</name>
    <dbReference type="NCBI Taxonomy" id="1849041"/>
    <lineage>
        <taxon>Bacteria</taxon>
        <taxon>Bacillati</taxon>
        <taxon>Bacillota</taxon>
        <taxon>Clostridia</taxon>
        <taxon>Eubacteriales</taxon>
        <taxon>Oscillospiraceae</taxon>
        <taxon>Harryflintia</taxon>
    </lineage>
</organism>
<dbReference type="Gene3D" id="6.10.250.690">
    <property type="match status" value="1"/>
</dbReference>
<evidence type="ECO:0000256" key="6">
    <source>
        <dbReference type="ARBA" id="ARBA00023163"/>
    </source>
</evidence>
<dbReference type="SMART" id="SM00862">
    <property type="entry name" value="Trans_reg_C"/>
    <property type="match status" value="1"/>
</dbReference>
<dbReference type="GO" id="GO:0000976">
    <property type="term" value="F:transcription cis-regulatory region binding"/>
    <property type="evidence" value="ECO:0007669"/>
    <property type="project" value="TreeGrafter"/>
</dbReference>
<feature type="domain" description="Response regulatory" evidence="10">
    <location>
        <begin position="2"/>
        <end position="116"/>
    </location>
</feature>
<dbReference type="PROSITE" id="PS50110">
    <property type="entry name" value="RESPONSE_REGULATORY"/>
    <property type="match status" value="1"/>
</dbReference>
<dbReference type="InterPro" id="IPR001789">
    <property type="entry name" value="Sig_transdc_resp-reg_receiver"/>
</dbReference>
<comment type="caution">
    <text evidence="12">The sequence shown here is derived from an EMBL/GenBank/DDBJ whole genome shotgun (WGS) entry which is preliminary data.</text>
</comment>
<dbReference type="Proteomes" id="UP000294682">
    <property type="component" value="Unassembled WGS sequence"/>
</dbReference>
<evidence type="ECO:0000256" key="5">
    <source>
        <dbReference type="ARBA" id="ARBA00023125"/>
    </source>
</evidence>
<keyword evidence="4" id="KW-0805">Transcription regulation</keyword>
<dbReference type="InterPro" id="IPR016032">
    <property type="entry name" value="Sig_transdc_resp-reg_C-effctor"/>
</dbReference>
<dbReference type="SMART" id="SM00448">
    <property type="entry name" value="REC"/>
    <property type="match status" value="1"/>
</dbReference>
<proteinExistence type="predicted"/>
<dbReference type="Gene3D" id="1.10.10.10">
    <property type="entry name" value="Winged helix-like DNA-binding domain superfamily/Winged helix DNA-binding domain"/>
    <property type="match status" value="1"/>
</dbReference>
<feature type="DNA-binding region" description="OmpR/PhoB-type" evidence="9">
    <location>
        <begin position="125"/>
        <end position="223"/>
    </location>
</feature>
<evidence type="ECO:0000259" key="10">
    <source>
        <dbReference type="PROSITE" id="PS50110"/>
    </source>
</evidence>
<dbReference type="InterPro" id="IPR039420">
    <property type="entry name" value="WalR-like"/>
</dbReference>
<keyword evidence="6" id="KW-0804">Transcription</keyword>
<evidence type="ECO:0000256" key="8">
    <source>
        <dbReference type="PROSITE-ProRule" id="PRU00169"/>
    </source>
</evidence>
<evidence type="ECO:0000256" key="2">
    <source>
        <dbReference type="ARBA" id="ARBA00022553"/>
    </source>
</evidence>
<dbReference type="SUPFAM" id="SSF52172">
    <property type="entry name" value="CheY-like"/>
    <property type="match status" value="1"/>
</dbReference>
<evidence type="ECO:0000256" key="1">
    <source>
        <dbReference type="ARBA" id="ARBA00018672"/>
    </source>
</evidence>
<dbReference type="EMBL" id="SLUK01000003">
    <property type="protein sequence ID" value="TCL44071.1"/>
    <property type="molecule type" value="Genomic_DNA"/>
</dbReference>
<keyword evidence="13" id="KW-1185">Reference proteome</keyword>
<evidence type="ECO:0000256" key="9">
    <source>
        <dbReference type="PROSITE-ProRule" id="PRU01091"/>
    </source>
</evidence>
<keyword evidence="2 8" id="KW-0597">Phosphoprotein</keyword>
<dbReference type="GO" id="GO:0000156">
    <property type="term" value="F:phosphorelay response regulator activity"/>
    <property type="evidence" value="ECO:0007669"/>
    <property type="project" value="TreeGrafter"/>
</dbReference>
<sequence>MRILVVEDDAALCSAIRFHLEREGYEADECQDGESALHLIRQQAYDLIILDRMLPSLGGIEVLTQLRREGISCHVLIVTALGGVNERVAGLDAGADDYLVKPFATEELLARVRSLLRRAPQLEALSGLAVGDAALDGARHLLRGPKGSVSLSRRETQLFEVFFRNPQQILPRPVLFSKVWGPDAPVEDGNLDTYIHFLRQKLRQCGSALQIKTVHSVGYRLLSGEGK</sequence>
<dbReference type="Gene3D" id="3.40.50.2300">
    <property type="match status" value="1"/>
</dbReference>
<dbReference type="PANTHER" id="PTHR48111">
    <property type="entry name" value="REGULATOR OF RPOS"/>
    <property type="match status" value="1"/>
</dbReference>
<name>A0A9X8UK20_9FIRM</name>
<dbReference type="InterPro" id="IPR011006">
    <property type="entry name" value="CheY-like_superfamily"/>
</dbReference>
<evidence type="ECO:0000256" key="7">
    <source>
        <dbReference type="ARBA" id="ARBA00024867"/>
    </source>
</evidence>
<dbReference type="SUPFAM" id="SSF46894">
    <property type="entry name" value="C-terminal effector domain of the bipartite response regulators"/>
    <property type="match status" value="1"/>
</dbReference>
<evidence type="ECO:0000313" key="13">
    <source>
        <dbReference type="Proteomes" id="UP000294682"/>
    </source>
</evidence>
<evidence type="ECO:0000313" key="12">
    <source>
        <dbReference type="EMBL" id="TCL44071.1"/>
    </source>
</evidence>
<dbReference type="Pfam" id="PF00486">
    <property type="entry name" value="Trans_reg_C"/>
    <property type="match status" value="1"/>
</dbReference>
<keyword evidence="5 9" id="KW-0238">DNA-binding</keyword>
<feature type="modified residue" description="4-aspartylphosphate" evidence="8">
    <location>
        <position position="51"/>
    </location>
</feature>
<dbReference type="CDD" id="cd00383">
    <property type="entry name" value="trans_reg_C"/>
    <property type="match status" value="1"/>
</dbReference>
<dbReference type="PROSITE" id="PS51755">
    <property type="entry name" value="OMPR_PHOB"/>
    <property type="match status" value="1"/>
</dbReference>
<dbReference type="InterPro" id="IPR001867">
    <property type="entry name" value="OmpR/PhoB-type_DNA-bd"/>
</dbReference>